<dbReference type="Proteomes" id="UP000031258">
    <property type="component" value="Unassembled WGS sequence"/>
</dbReference>
<gene>
    <name evidence="1" type="ORF">NF27_JJ00030</name>
</gene>
<reference evidence="1 2" key="1">
    <citation type="submission" date="2014-11" db="EMBL/GenBank/DDBJ databases">
        <title>A Rickettsiales Symbiont of Amoebae With Ancient Features.</title>
        <authorList>
            <person name="Schulz F."/>
            <person name="Martijn J."/>
            <person name="Wascher F."/>
            <person name="Kostanjsek R."/>
            <person name="Ettema T.J."/>
            <person name="Horn M."/>
        </authorList>
    </citation>
    <scope>NUCLEOTIDE SEQUENCE [LARGE SCALE GENOMIC DNA]</scope>
    <source>
        <strain evidence="1 2">UWC36</strain>
    </source>
</reference>
<keyword evidence="2" id="KW-1185">Reference proteome</keyword>
<comment type="caution">
    <text evidence="1">The sequence shown here is derived from an EMBL/GenBank/DDBJ whole genome shotgun (WGS) entry which is preliminary data.</text>
</comment>
<accession>A0A0C1QF05</accession>
<dbReference type="RefSeq" id="WP_039459458.1">
    <property type="nucleotide sequence ID" value="NZ_JSWE01000227.1"/>
</dbReference>
<dbReference type="EMBL" id="JSWE01000227">
    <property type="protein sequence ID" value="KIE04119.1"/>
    <property type="molecule type" value="Genomic_DNA"/>
</dbReference>
<sequence>MDQGLLQKLLEKDLEKHDPPTQENYTFKIKISYMASAAFIKSIYRFYDRKLSANSSNYESTWDCLTEEEDLIDFALITEIRLRAYNKHRGQTWKPINITINK</sequence>
<evidence type="ECO:0000313" key="1">
    <source>
        <dbReference type="EMBL" id="KIE04119.1"/>
    </source>
</evidence>
<name>A0A0C1QF05_9RICK</name>
<protein>
    <submittedName>
        <fullName evidence="1">Uncharacterized protein</fullName>
    </submittedName>
</protein>
<dbReference type="AlphaFoldDB" id="A0A0C1QF05"/>
<proteinExistence type="predicted"/>
<organism evidence="1 2">
    <name type="scientific">Candidatus Jidaibacter acanthamoebae</name>
    <dbReference type="NCBI Taxonomy" id="86105"/>
    <lineage>
        <taxon>Bacteria</taxon>
        <taxon>Pseudomonadati</taxon>
        <taxon>Pseudomonadota</taxon>
        <taxon>Alphaproteobacteria</taxon>
        <taxon>Rickettsiales</taxon>
        <taxon>Candidatus Midichloriaceae</taxon>
        <taxon>Candidatus Jidaibacter</taxon>
    </lineage>
</organism>
<evidence type="ECO:0000313" key="2">
    <source>
        <dbReference type="Proteomes" id="UP000031258"/>
    </source>
</evidence>